<evidence type="ECO:0000256" key="6">
    <source>
        <dbReference type="ARBA" id="ARBA00031700"/>
    </source>
</evidence>
<comment type="subcellular location">
    <subcellularLocation>
        <location evidence="1">Nucleus inner membrane</location>
        <topology evidence="1">Multi-pass membrane protein</topology>
    </subcellularLocation>
</comment>
<gene>
    <name evidence="9" type="ORF">LSTR_LSTR016370</name>
</gene>
<feature type="non-terminal residue" evidence="9">
    <location>
        <position position="1"/>
    </location>
</feature>
<evidence type="ECO:0000256" key="2">
    <source>
        <dbReference type="ARBA" id="ARBA00010631"/>
    </source>
</evidence>
<keyword evidence="3 8" id="KW-0812">Transmembrane</keyword>
<feature type="transmembrane region" description="Helical" evidence="8">
    <location>
        <begin position="31"/>
        <end position="51"/>
    </location>
</feature>
<keyword evidence="10" id="KW-1185">Reference proteome</keyword>
<dbReference type="OrthoDB" id="10050858at2759"/>
<dbReference type="AlphaFoldDB" id="A0A482XAG2"/>
<protein>
    <recommendedName>
        <fullName evidence="7">Nuclear envelope membrane protein</fullName>
    </recommendedName>
    <alternativeName>
        <fullName evidence="6">Nuclear rim protein</fullName>
    </alternativeName>
</protein>
<proteinExistence type="inferred from homology"/>
<reference evidence="9 10" key="1">
    <citation type="journal article" date="2017" name="Gigascience">
        <title>Genome sequence of the small brown planthopper, Laodelphax striatellus.</title>
        <authorList>
            <person name="Zhu J."/>
            <person name="Jiang F."/>
            <person name="Wang X."/>
            <person name="Yang P."/>
            <person name="Bao Y."/>
            <person name="Zhao W."/>
            <person name="Wang W."/>
            <person name="Lu H."/>
            <person name="Wang Q."/>
            <person name="Cui N."/>
            <person name="Li J."/>
            <person name="Chen X."/>
            <person name="Luo L."/>
            <person name="Yu J."/>
            <person name="Kang L."/>
            <person name="Cui F."/>
        </authorList>
    </citation>
    <scope>NUCLEOTIDE SEQUENCE [LARGE SCALE GENOMIC DNA]</scope>
    <source>
        <strain evidence="9">Lst14</strain>
    </source>
</reference>
<evidence type="ECO:0000313" key="9">
    <source>
        <dbReference type="EMBL" id="RZF42726.1"/>
    </source>
</evidence>
<dbReference type="PANTHER" id="PTHR31040:SF1">
    <property type="entry name" value="NURIM"/>
    <property type="match status" value="1"/>
</dbReference>
<accession>A0A482XAG2</accession>
<organism evidence="9 10">
    <name type="scientific">Laodelphax striatellus</name>
    <name type="common">Small brown planthopper</name>
    <name type="synonym">Delphax striatella</name>
    <dbReference type="NCBI Taxonomy" id="195883"/>
    <lineage>
        <taxon>Eukaryota</taxon>
        <taxon>Metazoa</taxon>
        <taxon>Ecdysozoa</taxon>
        <taxon>Arthropoda</taxon>
        <taxon>Hexapoda</taxon>
        <taxon>Insecta</taxon>
        <taxon>Pterygota</taxon>
        <taxon>Neoptera</taxon>
        <taxon>Paraneoptera</taxon>
        <taxon>Hemiptera</taxon>
        <taxon>Auchenorrhyncha</taxon>
        <taxon>Fulgoroidea</taxon>
        <taxon>Delphacidae</taxon>
        <taxon>Criomorphinae</taxon>
        <taxon>Laodelphax</taxon>
    </lineage>
</organism>
<dbReference type="InterPro" id="IPR033580">
    <property type="entry name" value="Nurim-like"/>
</dbReference>
<evidence type="ECO:0000256" key="3">
    <source>
        <dbReference type="ARBA" id="ARBA00022692"/>
    </source>
</evidence>
<dbReference type="Proteomes" id="UP000291343">
    <property type="component" value="Unassembled WGS sequence"/>
</dbReference>
<keyword evidence="5 8" id="KW-0472">Membrane</keyword>
<evidence type="ECO:0000256" key="8">
    <source>
        <dbReference type="SAM" id="Phobius"/>
    </source>
</evidence>
<feature type="non-terminal residue" evidence="9">
    <location>
        <position position="52"/>
    </location>
</feature>
<evidence type="ECO:0000256" key="5">
    <source>
        <dbReference type="ARBA" id="ARBA00023136"/>
    </source>
</evidence>
<evidence type="ECO:0000256" key="1">
    <source>
        <dbReference type="ARBA" id="ARBA00004473"/>
    </source>
</evidence>
<dbReference type="PANTHER" id="PTHR31040">
    <property type="entry name" value="NURIM"/>
    <property type="match status" value="1"/>
</dbReference>
<comment type="caution">
    <text evidence="9">The sequence shown here is derived from an EMBL/GenBank/DDBJ whole genome shotgun (WGS) entry which is preliminary data.</text>
</comment>
<keyword evidence="4 8" id="KW-1133">Transmembrane helix</keyword>
<sequence>FYYHVTGRQDPVSLKSSNLQRLQRHIQHPSFVGFFIVFWVYPLMTLDRIFLA</sequence>
<evidence type="ECO:0000256" key="4">
    <source>
        <dbReference type="ARBA" id="ARBA00022989"/>
    </source>
</evidence>
<evidence type="ECO:0000256" key="7">
    <source>
        <dbReference type="ARBA" id="ARBA00032957"/>
    </source>
</evidence>
<dbReference type="STRING" id="195883.A0A482XAG2"/>
<dbReference type="GO" id="GO:0005637">
    <property type="term" value="C:nuclear inner membrane"/>
    <property type="evidence" value="ECO:0007669"/>
    <property type="project" value="UniProtKB-SubCell"/>
</dbReference>
<name>A0A482XAG2_LAOST</name>
<comment type="similarity">
    <text evidence="2">Belongs to the nurim family.</text>
</comment>
<dbReference type="EMBL" id="QKKF02014586">
    <property type="protein sequence ID" value="RZF42726.1"/>
    <property type="molecule type" value="Genomic_DNA"/>
</dbReference>
<dbReference type="InParanoid" id="A0A482XAG2"/>
<evidence type="ECO:0000313" key="10">
    <source>
        <dbReference type="Proteomes" id="UP000291343"/>
    </source>
</evidence>